<protein>
    <submittedName>
        <fullName evidence="2">DUF2987 domain-containing protein</fullName>
    </submittedName>
</protein>
<evidence type="ECO:0000313" key="3">
    <source>
        <dbReference type="Proteomes" id="UP001607221"/>
    </source>
</evidence>
<dbReference type="Pfam" id="PF11205">
    <property type="entry name" value="DUF2987"/>
    <property type="match status" value="1"/>
</dbReference>
<comment type="caution">
    <text evidence="2">The sequence shown here is derived from an EMBL/GenBank/DDBJ whole genome shotgun (WGS) entry which is preliminary data.</text>
</comment>
<gene>
    <name evidence="2" type="ORF">ACGRHZ_07495</name>
</gene>
<organism evidence="2 3">
    <name type="scientific">Vibrio jasicida</name>
    <dbReference type="NCBI Taxonomy" id="766224"/>
    <lineage>
        <taxon>Bacteria</taxon>
        <taxon>Pseudomonadati</taxon>
        <taxon>Pseudomonadota</taxon>
        <taxon>Gammaproteobacteria</taxon>
        <taxon>Vibrionales</taxon>
        <taxon>Vibrionaceae</taxon>
        <taxon>Vibrio</taxon>
    </lineage>
</organism>
<evidence type="ECO:0000313" key="2">
    <source>
        <dbReference type="EMBL" id="MFH0271173.1"/>
    </source>
</evidence>
<dbReference type="RefSeq" id="WP_394631934.1">
    <property type="nucleotide sequence ID" value="NZ_JBIHSE010000001.1"/>
</dbReference>
<sequence>MKKLSLSLLGSAVLILASPTTHAQEYMFTYSKLYTQLKNNIKDGHDDVRVGVFFVDSDTKQLCEIEKAWMEKEEHFEEFVIPTSKELPLPIDKNLKSANPLVFVQTPKDTRCDYSLVVMTKEPLQGSVTYEELKPLMPQMQALLEDLGGMFAGWFTPQVQGVTMEFANELNDTITFSNGAQKAIVNGKVQVAMSEIGEGGHMILPQPTTRVLPYLPNAKK</sequence>
<evidence type="ECO:0000256" key="1">
    <source>
        <dbReference type="SAM" id="SignalP"/>
    </source>
</evidence>
<dbReference type="Proteomes" id="UP001607221">
    <property type="component" value="Unassembled WGS sequence"/>
</dbReference>
<keyword evidence="3" id="KW-1185">Reference proteome</keyword>
<name>A0ABW7J5Z3_9VIBR</name>
<keyword evidence="1" id="KW-0732">Signal</keyword>
<reference evidence="2 3" key="1">
    <citation type="submission" date="2024-10" db="EMBL/GenBank/DDBJ databases">
        <authorList>
            <person name="Yibar A."/>
            <person name="Saticioglu I.B."/>
            <person name="Duman M."/>
            <person name="Ajmi N."/>
            <person name="Gurler F."/>
            <person name="Ay H."/>
            <person name="Onuk E."/>
            <person name="Guler S."/>
            <person name="Romalde J.L."/>
        </authorList>
    </citation>
    <scope>NUCLEOTIDE SEQUENCE [LARGE SCALE GENOMIC DNA]</scope>
    <source>
        <strain evidence="2 3">1-TCBS-A</strain>
    </source>
</reference>
<proteinExistence type="predicted"/>
<feature type="signal peptide" evidence="1">
    <location>
        <begin position="1"/>
        <end position="23"/>
    </location>
</feature>
<dbReference type="InterPro" id="IPR021370">
    <property type="entry name" value="DUF2987"/>
</dbReference>
<accession>A0ABW7J5Z3</accession>
<dbReference type="EMBL" id="JBIHSE010000001">
    <property type="protein sequence ID" value="MFH0271173.1"/>
    <property type="molecule type" value="Genomic_DNA"/>
</dbReference>
<feature type="chain" id="PRO_5045852505" evidence="1">
    <location>
        <begin position="24"/>
        <end position="220"/>
    </location>
</feature>